<name>A0ABP6T982_9ACTN</name>
<evidence type="ECO:0000313" key="3">
    <source>
        <dbReference type="Proteomes" id="UP001501676"/>
    </source>
</evidence>
<feature type="domain" description="Zinc finger CGNR" evidence="1">
    <location>
        <begin position="146"/>
        <end position="188"/>
    </location>
</feature>
<dbReference type="SUPFAM" id="SSF160904">
    <property type="entry name" value="Jann2411-like"/>
    <property type="match status" value="1"/>
</dbReference>
<comment type="caution">
    <text evidence="2">The sequence shown here is derived from an EMBL/GenBank/DDBJ whole genome shotgun (WGS) entry which is preliminary data.</text>
</comment>
<dbReference type="InterPro" id="IPR021005">
    <property type="entry name" value="Znf_CGNR"/>
</dbReference>
<dbReference type="Gene3D" id="1.10.3300.10">
    <property type="entry name" value="Jann2411-like domain"/>
    <property type="match status" value="1"/>
</dbReference>
<evidence type="ECO:0000313" key="2">
    <source>
        <dbReference type="EMBL" id="GAA3396570.1"/>
    </source>
</evidence>
<sequence>MEYDTYNADALQLAVDLANLAAARDAAVAGVTPDGDELRAACETFVATHTDWFSEQASRTLTAPDVASIAELSHCLRNIASAGTDTESVDRLNALLQQCKPVPRATNHDGTPHLHYSDDDAPLVEQLGATVSMAMANLIVRHGRDRIGVCAATDCADVFVDTSRNRSRRYCSETCASRTTVSAYRRRQKAAR</sequence>
<dbReference type="PANTHER" id="PTHR35525:SF3">
    <property type="entry name" value="BLL6575 PROTEIN"/>
    <property type="match status" value="1"/>
</dbReference>
<gene>
    <name evidence="2" type="ORF">GCM10020369_73780</name>
</gene>
<dbReference type="PANTHER" id="PTHR35525">
    <property type="entry name" value="BLL6575 PROTEIN"/>
    <property type="match status" value="1"/>
</dbReference>
<dbReference type="InterPro" id="IPR023286">
    <property type="entry name" value="ABATE_dom_sf"/>
</dbReference>
<reference evidence="3" key="1">
    <citation type="journal article" date="2019" name="Int. J. Syst. Evol. Microbiol.">
        <title>The Global Catalogue of Microorganisms (GCM) 10K type strain sequencing project: providing services to taxonomists for standard genome sequencing and annotation.</title>
        <authorList>
            <consortium name="The Broad Institute Genomics Platform"/>
            <consortium name="The Broad Institute Genome Sequencing Center for Infectious Disease"/>
            <person name="Wu L."/>
            <person name="Ma J."/>
        </authorList>
    </citation>
    <scope>NUCLEOTIDE SEQUENCE [LARGE SCALE GENOMIC DNA]</scope>
    <source>
        <strain evidence="3">JCM 9458</strain>
    </source>
</reference>
<dbReference type="EMBL" id="BAAAYN010000057">
    <property type="protein sequence ID" value="GAA3396570.1"/>
    <property type="molecule type" value="Genomic_DNA"/>
</dbReference>
<proteinExistence type="predicted"/>
<keyword evidence="3" id="KW-1185">Reference proteome</keyword>
<dbReference type="RefSeq" id="WP_345732938.1">
    <property type="nucleotide sequence ID" value="NZ_BAAAYN010000057.1"/>
</dbReference>
<protein>
    <recommendedName>
        <fullName evidence="1">Zinc finger CGNR domain-containing protein</fullName>
    </recommendedName>
</protein>
<evidence type="ECO:0000259" key="1">
    <source>
        <dbReference type="Pfam" id="PF11706"/>
    </source>
</evidence>
<dbReference type="Pfam" id="PF11706">
    <property type="entry name" value="zf-CGNR"/>
    <property type="match status" value="1"/>
</dbReference>
<accession>A0ABP6T982</accession>
<dbReference type="Proteomes" id="UP001501676">
    <property type="component" value="Unassembled WGS sequence"/>
</dbReference>
<dbReference type="InterPro" id="IPR010852">
    <property type="entry name" value="ABATE"/>
</dbReference>
<organism evidence="2 3">
    <name type="scientific">Cryptosporangium minutisporangium</name>
    <dbReference type="NCBI Taxonomy" id="113569"/>
    <lineage>
        <taxon>Bacteria</taxon>
        <taxon>Bacillati</taxon>
        <taxon>Actinomycetota</taxon>
        <taxon>Actinomycetes</taxon>
        <taxon>Cryptosporangiales</taxon>
        <taxon>Cryptosporangiaceae</taxon>
        <taxon>Cryptosporangium</taxon>
    </lineage>
</organism>